<dbReference type="InterPro" id="IPR034697">
    <property type="entry name" value="GP7_T4"/>
</dbReference>
<dbReference type="GO" id="GO:0098025">
    <property type="term" value="C:virus tail, baseplate"/>
    <property type="evidence" value="ECO:0007669"/>
    <property type="project" value="UniProtKB-UniRule"/>
</dbReference>
<keyword evidence="1" id="KW-1015">Disulfide bond</keyword>
<feature type="domain" description="Baseplate wedge protein gp7 helical" evidence="4">
    <location>
        <begin position="643"/>
        <end position="689"/>
    </location>
</feature>
<dbReference type="EMBL" id="LT614807">
    <property type="protein sequence ID" value="SCN45849.1"/>
    <property type="molecule type" value="Genomic_DNA"/>
</dbReference>
<evidence type="ECO:0000259" key="4">
    <source>
        <dbReference type="Pfam" id="PF21428"/>
    </source>
</evidence>
<keyword evidence="1" id="KW-0426">Late protein</keyword>
<feature type="transmembrane region" description="Helical" evidence="2">
    <location>
        <begin position="882"/>
        <end position="906"/>
    </location>
</feature>
<organism evidence="6 7">
    <name type="scientific">Cronobacter phage Pet-CM3-4</name>
    <dbReference type="NCBI Taxonomy" id="1892569"/>
    <lineage>
        <taxon>Viruses</taxon>
        <taxon>Duplodnaviria</taxon>
        <taxon>Heunggongvirae</taxon>
        <taxon>Uroviricota</taxon>
        <taxon>Caudoviricetes</taxon>
        <taxon>Pantevenvirales</taxon>
        <taxon>Straboviridae</taxon>
        <taxon>Tevenvirinae</taxon>
        <taxon>Karamvirus</taxon>
        <taxon>Karamvirus petcm34</taxon>
    </lineage>
</organism>
<comment type="subcellular location">
    <subcellularLocation>
        <location evidence="1">Virion</location>
    </subcellularLocation>
    <text evidence="1">Present in the baseplate.</text>
</comment>
<keyword evidence="1" id="KW-1226">Viral baseplate protein</keyword>
<comment type="similarity">
    <text evidence="1">Belongs to the T4likevirus baseplate wedge protein gp7 family.</text>
</comment>
<comment type="subunit">
    <text evidence="1">Binds to gp10 homotrimer; disulfide-linked. Heteromultimer with gp10; a gp10 molecule is disulfide-linked to gp7 and the other two remaining gp10 molecules form a disulfide bond.</text>
</comment>
<keyword evidence="2" id="KW-1133">Transmembrane helix</keyword>
<feature type="domain" description="Baseplate wedge protein gp7" evidence="5">
    <location>
        <begin position="920"/>
        <end position="1012"/>
    </location>
</feature>
<keyword evidence="1" id="KW-1245">Viral tail assembly</keyword>
<name>A0A1D3RKS0_9CAUD</name>
<keyword evidence="7" id="KW-1185">Reference proteome</keyword>
<dbReference type="HAMAP" id="MF_04103">
    <property type="entry name" value="BP07_T4"/>
    <property type="match status" value="1"/>
</dbReference>
<keyword evidence="1" id="KW-1188">Viral release from host cell</keyword>
<dbReference type="InterPro" id="IPR048810">
    <property type="entry name" value="Gp7_helical"/>
</dbReference>
<sequence length="1032" mass="119714">MTVKAPSVTSLRITKLSANQVQIKWDDVGANFFYFVELAETRNQNGEIILPENYQWRNLGYTAENEFFEDNYIRPLSYYVMRVAVAAEGFEQSNWKMTEEFQTFETNVYTFEMMRQMTLSKQFIEEKFTKDNQDFVNFNRDTIMASLMDETFQFSPEYRTASSVNNFILKEDEYHEIQGDIAKICKDKERVMLMESEGVLYLFERFQNIVKVSNDKGQTWKAVRLLNDRVGNPVSKNVYYQTRNTTYLLGYDRVFYGRKSNDIRWSADDVKFSSQDVTFAKIGDQLKLGFDVEIFGTYARLPLAVQKYAEAITATDNMIYVAGRDVVYRAQTRNAPIDQDPLSPTFGEKLFDTWTSRITGNSKAVCHNLVSVDGVTLALITGEVKNELDDRTIPENVIDSESKGVYLLEGDNWTRVFGNTAEERRRIEHGYTSMSTNGTDIFFSSSNFKFLDSNVVPDPETAAKYGLLGAVKYEFTREWLSDKHYHMMSFRTNSKSGFKTFVPGAMNYYAEPFFNWSRKSKTRCWIDTSYRIVVVYSDITHSKVIDVNGSGSPDRVLHEYWDKGACTVVSPNIQFDNFTKYASGILFHKMSGEIISYFEFDYRVRDEVSIIWKPSEIFLKAYLQNQERVVPWTPDNRDGLKDPDLRPLLNTMMPDSYLLEESNFEAFCEAYIQYLSDGYGTQYNNLLNLIRNKYPREKDAWEYLWSEVYKRNIYLNPDKRDAVSRFFEARKSDFYSTKGIEASYQFLFKLLYNENVEIEIESNSGTEYDIIIESDSVNDDLVGQTIYTATGRTNVTYVERHYNEGRLQWRITIHNLLGRLIVGQELKAERMPGFSGTIVQGVRGKELVENTIEYINRNRSYYVMKIKSNLPTSRYRNDVLRFVHPVGFGFIGITLLTMFINVGLTLKHVQTIINKYKNYKWDAGLPLIWPDRVAQLDSNGNIEHNDVTGEALYLPHPRANEDFDIPDDYDAENNNSVIAGQLPSERRKPMSPTFDQSAVTFSNWRDLVDSRLIDKVNIPRDPANPTQVKINE</sequence>
<keyword evidence="2" id="KW-0812">Transmembrane</keyword>
<evidence type="ECO:0000313" key="7">
    <source>
        <dbReference type="Proteomes" id="UP000279601"/>
    </source>
</evidence>
<dbReference type="InterPro" id="IPR048812">
    <property type="entry name" value="Gp7_dom_VI"/>
</dbReference>
<dbReference type="RefSeq" id="YP_010091771.1">
    <property type="nucleotide sequence ID" value="NC_055726.1"/>
</dbReference>
<comment type="function">
    <text evidence="1">Baseplate protein. Involved in the tail assembly.</text>
</comment>
<evidence type="ECO:0000256" key="2">
    <source>
        <dbReference type="SAM" id="Phobius"/>
    </source>
</evidence>
<evidence type="ECO:0000313" key="6">
    <source>
        <dbReference type="EMBL" id="SCN45849.1"/>
    </source>
</evidence>
<dbReference type="Pfam" id="PF21428">
    <property type="entry name" value="Gp7_helical"/>
    <property type="match status" value="1"/>
</dbReference>
<reference evidence="7" key="1">
    <citation type="submission" date="2016-09" db="EMBL/GenBank/DDBJ databases">
        <authorList>
            <person name="Kajsik M."/>
        </authorList>
    </citation>
    <scope>NUCLEOTIDE SEQUENCE [LARGE SCALE GENOMIC DNA]</scope>
</reference>
<proteinExistence type="inferred from homology"/>
<evidence type="ECO:0000259" key="5">
    <source>
        <dbReference type="Pfam" id="PF21456"/>
    </source>
</evidence>
<dbReference type="Proteomes" id="UP000279601">
    <property type="component" value="Segment"/>
</dbReference>
<dbReference type="KEGG" id="vg:65109304"/>
<feature type="disulfide bond" description="Interchain (with GP10)" evidence="1">
    <location>
        <position position="185"/>
    </location>
</feature>
<protein>
    <recommendedName>
        <fullName evidence="1">Baseplate wedge protein gp7</fullName>
    </recommendedName>
</protein>
<evidence type="ECO:0000256" key="1">
    <source>
        <dbReference type="HAMAP-Rule" id="MF_04103"/>
    </source>
</evidence>
<keyword evidence="2" id="KW-0472">Membrane</keyword>
<keyword evidence="1" id="KW-1227">Viral tail protein</keyword>
<evidence type="ECO:0000259" key="3">
    <source>
        <dbReference type="Pfam" id="PF21427"/>
    </source>
</evidence>
<dbReference type="InterPro" id="IPR048811">
    <property type="entry name" value="Gp7_dom_V"/>
</dbReference>
<feature type="domain" description="Baseplate wedge protein gp7" evidence="3">
    <location>
        <begin position="766"/>
        <end position="861"/>
    </location>
</feature>
<accession>A0A1D3RKS0</accession>
<keyword evidence="1" id="KW-0946">Virion</keyword>
<dbReference type="GO" id="GO:0098003">
    <property type="term" value="P:viral tail assembly"/>
    <property type="evidence" value="ECO:0007669"/>
    <property type="project" value="UniProtKB-KW"/>
</dbReference>
<dbReference type="Pfam" id="PF21427">
    <property type="entry name" value="Gp7_5th"/>
    <property type="match status" value="1"/>
</dbReference>
<dbReference type="GeneID" id="65109304"/>
<dbReference type="Pfam" id="PF21456">
    <property type="entry name" value="Gp7_6th"/>
    <property type="match status" value="1"/>
</dbReference>